<dbReference type="Pfam" id="PF01436">
    <property type="entry name" value="NHL"/>
    <property type="match status" value="1"/>
</dbReference>
<dbReference type="SMART" id="SM00560">
    <property type="entry name" value="LamGL"/>
    <property type="match status" value="1"/>
</dbReference>
<dbReference type="InterPro" id="IPR006558">
    <property type="entry name" value="LamG-like"/>
</dbReference>
<keyword evidence="7" id="KW-1185">Reference proteome</keyword>
<dbReference type="PANTHER" id="PTHR13833:SF71">
    <property type="entry name" value="NHL DOMAIN-CONTAINING PROTEIN"/>
    <property type="match status" value="1"/>
</dbReference>
<evidence type="ECO:0000259" key="5">
    <source>
        <dbReference type="SMART" id="SM00560"/>
    </source>
</evidence>
<dbReference type="InterPro" id="IPR011042">
    <property type="entry name" value="6-blade_b-propeller_TolB-like"/>
</dbReference>
<dbReference type="InterPro" id="IPR001258">
    <property type="entry name" value="NHL_repeat"/>
</dbReference>
<feature type="domain" description="LamG-like jellyroll fold" evidence="5">
    <location>
        <begin position="855"/>
        <end position="973"/>
    </location>
</feature>
<dbReference type="Gene3D" id="2.60.120.200">
    <property type="match status" value="2"/>
</dbReference>
<organism evidence="6 7">
    <name type="scientific">Leptospira ognonensis</name>
    <dbReference type="NCBI Taxonomy" id="2484945"/>
    <lineage>
        <taxon>Bacteria</taxon>
        <taxon>Pseudomonadati</taxon>
        <taxon>Spirochaetota</taxon>
        <taxon>Spirochaetia</taxon>
        <taxon>Leptospirales</taxon>
        <taxon>Leptospiraceae</taxon>
        <taxon>Leptospira</taxon>
    </lineage>
</organism>
<dbReference type="RefSeq" id="WP_135625024.1">
    <property type="nucleotide sequence ID" value="NZ_RQGD01000046.1"/>
</dbReference>
<keyword evidence="3" id="KW-1015">Disulfide bond</keyword>
<proteinExistence type="predicted"/>
<name>A0A4R9JW47_9LEPT</name>
<dbReference type="PANTHER" id="PTHR13833">
    <property type="match status" value="1"/>
</dbReference>
<feature type="signal peptide" evidence="4">
    <location>
        <begin position="1"/>
        <end position="22"/>
    </location>
</feature>
<dbReference type="OrthoDB" id="9774579at2"/>
<evidence type="ECO:0000256" key="4">
    <source>
        <dbReference type="SAM" id="SignalP"/>
    </source>
</evidence>
<dbReference type="Gene3D" id="2.120.10.30">
    <property type="entry name" value="TolB, C-terminal domain"/>
    <property type="match status" value="3"/>
</dbReference>
<dbReference type="SUPFAM" id="SSF63825">
    <property type="entry name" value="YWTD domain"/>
    <property type="match status" value="1"/>
</dbReference>
<evidence type="ECO:0000313" key="7">
    <source>
        <dbReference type="Proteomes" id="UP000297693"/>
    </source>
</evidence>
<evidence type="ECO:0000256" key="3">
    <source>
        <dbReference type="ARBA" id="ARBA00023157"/>
    </source>
</evidence>
<reference evidence="6" key="1">
    <citation type="journal article" date="2019" name="PLoS Negl. Trop. Dis.">
        <title>Revisiting the worldwide diversity of Leptospira species in the environment.</title>
        <authorList>
            <person name="Vincent A.T."/>
            <person name="Schiettekatte O."/>
            <person name="Bourhy P."/>
            <person name="Veyrier F.J."/>
            <person name="Picardeau M."/>
        </authorList>
    </citation>
    <scope>NUCLEOTIDE SEQUENCE [LARGE SCALE GENOMIC DNA]</scope>
    <source>
        <strain evidence="6">201702476</strain>
    </source>
</reference>
<dbReference type="Proteomes" id="UP000297693">
    <property type="component" value="Unassembled WGS sequence"/>
</dbReference>
<sequence length="1235" mass="129272">MKYFSYILLSLLALSCSVPSLSRNPIEFLSIFRIFTRSPATTASTETVGEFTLGGAVSGLLSNTSVTLSNGSDSTTVSADGNFTFSTKVKTGSTYNVTFSTPDSAKMICTLANASGTMQTSNIANVSLTCGWESGYYEVGVSVSGTTSTLAVQNNGTDSTSISSLGLTKFNSRIKTGSNYAVTITSQTPGVLCSFVNPKLSVGTMPMANVTVFVKCLPGYLKGGTVHSVASADLFPDPSASNMFVNSLVGSYPTNVPGGGGPIFGTADGTSSATRFNNPKGMASDGSYVYVADYANDLIRKIDKTNGTTTTFAGGATGGGSVCPGTTTTNCLDGTGTAAQFYRPFALTTDGTSLYVLEFLGNRIRRIDLATAEVTTLAGNGNNAPFADNSDGMLASFNNPHGIVLFNGMLYVSDRYNHRIRTVNPVTGAVSTLAGSGVAGFADLNGTSAQFDNPIGIVGVGSYLYVTDGANHRIRRIDPTGSISVTTIAGQGIAASTDGFGTNAQFSSPFALTTDGTNLILSDYGTYKIRHVRLSDAKVTTLAGGTVGYADNAGGNALMERAAYVSSDGVNIYITEEANHALRRLENAEITRYTLDGNANDSVGTNHGSLIGTPTATSDENGTTNGAYEFNGTSQYVQSVIPSSMVSPVRDSTISAWIFNAGTATNGIIFYNGSFGSDGYGLIINSNSQLYIRYNNVNVSGAVPVLIPFNTWTHVAMIVRNGNSEVYVNGVNKLTFATTLTVGPTGSFLIAGDGTAANSFKGKVSDVRFFNGALDGKAIEKLAIQVPSGIISYFPLNGNAIDWSGNENNATSVTAGPTNDRFGNISSAMAFASDFIERTSPNRMPMGNAPRSYCAWVRPTAAGAMSIVNFGTLAAGTLSGLTIDNSTIINDGNTPNLSVPHFNLLNLWTHICGTYDGTNASVYYNGILQSSSAISWTTGTSTLLRIGMKLDGSQAMTGMLDDVRIYNRVLTSSEITALSGHHPLQISGLQLHLQADSINTSPFATWVDNSPNNNTGFFGGNTVVQGNPPSRPSWMMNGLNNKPSVIFSGSQYLENTSGTYPGLSTDSFTFFIVNSRAATANIQVALQIGPILGGKKFYFDDPGGTQTGFGSVFALDRSNSFVCSRSSTGFSGLATARIFSFYFDNTSSIASPFFWDTTGAEGTTLSTGTFAVPFAGMNNGTVVGAGPGPGPGADFYNGKISEILYFDRVLSTSEGNKVRCYLSSKYNIAVGNVCP</sequence>
<keyword evidence="1 4" id="KW-0732">Signal</keyword>
<protein>
    <submittedName>
        <fullName evidence="6">Concanavalin</fullName>
    </submittedName>
</protein>
<dbReference type="Pfam" id="PF13385">
    <property type="entry name" value="Laminin_G_3"/>
    <property type="match status" value="2"/>
</dbReference>
<keyword evidence="2" id="KW-0677">Repeat</keyword>
<dbReference type="SUPFAM" id="SSF49899">
    <property type="entry name" value="Concanavalin A-like lectins/glucanases"/>
    <property type="match status" value="2"/>
</dbReference>
<comment type="caution">
    <text evidence="6">The sequence shown here is derived from an EMBL/GenBank/DDBJ whole genome shotgun (WGS) entry which is preliminary data.</text>
</comment>
<dbReference type="PROSITE" id="PS51257">
    <property type="entry name" value="PROKAR_LIPOPROTEIN"/>
    <property type="match status" value="1"/>
</dbReference>
<dbReference type="EMBL" id="RQGD01000046">
    <property type="protein sequence ID" value="TGL56244.1"/>
    <property type="molecule type" value="Genomic_DNA"/>
</dbReference>
<accession>A0A4R9JW47</accession>
<evidence type="ECO:0000313" key="6">
    <source>
        <dbReference type="EMBL" id="TGL56244.1"/>
    </source>
</evidence>
<evidence type="ECO:0000256" key="2">
    <source>
        <dbReference type="ARBA" id="ARBA00022737"/>
    </source>
</evidence>
<feature type="chain" id="PRO_5020877213" evidence="4">
    <location>
        <begin position="23"/>
        <end position="1235"/>
    </location>
</feature>
<evidence type="ECO:0000256" key="1">
    <source>
        <dbReference type="ARBA" id="ARBA00022729"/>
    </source>
</evidence>
<gene>
    <name evidence="6" type="ORF">EHQ58_16540</name>
</gene>
<dbReference type="AlphaFoldDB" id="A0A4R9JW47"/>
<dbReference type="InterPro" id="IPR013320">
    <property type="entry name" value="ConA-like_dom_sf"/>
</dbReference>